<feature type="transmembrane region" description="Helical" evidence="2">
    <location>
        <begin position="127"/>
        <end position="146"/>
    </location>
</feature>
<keyword evidence="2" id="KW-0472">Membrane</keyword>
<proteinExistence type="predicted"/>
<feature type="region of interest" description="Disordered" evidence="1">
    <location>
        <begin position="1"/>
        <end position="32"/>
    </location>
</feature>
<keyword evidence="2" id="KW-1133">Transmembrane helix</keyword>
<dbReference type="GO" id="GO:0003677">
    <property type="term" value="F:DNA binding"/>
    <property type="evidence" value="ECO:0007669"/>
    <property type="project" value="InterPro"/>
</dbReference>
<dbReference type="Pfam" id="PF13413">
    <property type="entry name" value="HTH_25"/>
    <property type="match status" value="1"/>
</dbReference>
<dbReference type="PANTHER" id="PTHR34475">
    <property type="match status" value="1"/>
</dbReference>
<evidence type="ECO:0000313" key="4">
    <source>
        <dbReference type="EMBL" id="RUO66751.1"/>
    </source>
</evidence>
<name>A0A432YTW9_9GAMM</name>
<dbReference type="Proteomes" id="UP000288361">
    <property type="component" value="Unassembled WGS sequence"/>
</dbReference>
<dbReference type="Pfam" id="PF13464">
    <property type="entry name" value="RodZ_C"/>
    <property type="match status" value="1"/>
</dbReference>
<dbReference type="CDD" id="cd00093">
    <property type="entry name" value="HTH_XRE"/>
    <property type="match status" value="1"/>
</dbReference>
<feature type="region of interest" description="Disordered" evidence="1">
    <location>
        <begin position="154"/>
        <end position="282"/>
    </location>
</feature>
<dbReference type="RefSeq" id="WP_126751902.1">
    <property type="nucleotide sequence ID" value="NZ_JBHUMT010000013.1"/>
</dbReference>
<dbReference type="InterPro" id="IPR025194">
    <property type="entry name" value="RodZ-like_C"/>
</dbReference>
<accession>A0A432YTW9</accession>
<dbReference type="AlphaFoldDB" id="A0A432YTW9"/>
<evidence type="ECO:0000313" key="5">
    <source>
        <dbReference type="Proteomes" id="UP000288361"/>
    </source>
</evidence>
<comment type="caution">
    <text evidence="4">The sequence shown here is derived from an EMBL/GenBank/DDBJ whole genome shotgun (WGS) entry which is preliminary data.</text>
</comment>
<dbReference type="PROSITE" id="PS50943">
    <property type="entry name" value="HTH_CROC1"/>
    <property type="match status" value="1"/>
</dbReference>
<organism evidence="4 5">
    <name type="scientific">Idiomarina piscisalsi</name>
    <dbReference type="NCBI Taxonomy" id="1096243"/>
    <lineage>
        <taxon>Bacteria</taxon>
        <taxon>Pseudomonadati</taxon>
        <taxon>Pseudomonadota</taxon>
        <taxon>Gammaproteobacteria</taxon>
        <taxon>Alteromonadales</taxon>
        <taxon>Idiomarinaceae</taxon>
        <taxon>Idiomarina</taxon>
    </lineage>
</organism>
<keyword evidence="2" id="KW-0812">Transmembrane</keyword>
<feature type="domain" description="HTH cro/C1-type" evidence="3">
    <location>
        <begin position="34"/>
        <end position="94"/>
    </location>
</feature>
<feature type="compositionally biased region" description="Low complexity" evidence="1">
    <location>
        <begin position="207"/>
        <end position="226"/>
    </location>
</feature>
<reference evidence="4 5" key="1">
    <citation type="journal article" date="2011" name="Front. Microbiol.">
        <title>Genomic signatures of strain selection and enhancement in Bacillus atrophaeus var. globigii, a historical biowarfare simulant.</title>
        <authorList>
            <person name="Gibbons H.S."/>
            <person name="Broomall S.M."/>
            <person name="McNew L.A."/>
            <person name="Daligault H."/>
            <person name="Chapman C."/>
            <person name="Bruce D."/>
            <person name="Karavis M."/>
            <person name="Krepps M."/>
            <person name="McGregor P.A."/>
            <person name="Hong C."/>
            <person name="Park K.H."/>
            <person name="Akmal A."/>
            <person name="Feldman A."/>
            <person name="Lin J.S."/>
            <person name="Chang W.E."/>
            <person name="Higgs B.W."/>
            <person name="Demirev P."/>
            <person name="Lindquist J."/>
            <person name="Liem A."/>
            <person name="Fochler E."/>
            <person name="Read T.D."/>
            <person name="Tapia R."/>
            <person name="Johnson S."/>
            <person name="Bishop-Lilly K.A."/>
            <person name="Detter C."/>
            <person name="Han C."/>
            <person name="Sozhamannan S."/>
            <person name="Rosenzweig C.N."/>
            <person name="Skowronski E.W."/>
        </authorList>
    </citation>
    <scope>NUCLEOTIDE SEQUENCE [LARGE SCALE GENOMIC DNA]</scope>
    <source>
        <strain evidence="4 5">TPS4-2</strain>
    </source>
</reference>
<dbReference type="InterPro" id="IPR010982">
    <property type="entry name" value="Lambda_DNA-bd_dom_sf"/>
</dbReference>
<sequence>MTAENESNKENNSTESDAAQETKQQPVQGPGEILREVREAKGLSQREVADELRLRKQIIELLEADDYETFSTLTFIKGYLRAYARLLDVDEEKLFAAYKAKGYQEVQSTQMQSFSRRKKHQESDNRLMLITYAVIIIVVGLVIWWWQDSGMSSDEPAQSSTVESATQSNNEAEVSAVEIDSEPRQPEIEPNTEEAVLESDVSSADTNISINESSFESSNSEQSPEQSSKEKNTEQSSEQSASETTVESSVAQTEGASEESTEPVREVTETAPKVEEAPAQEEVAEDAAVSRLVFEFNQECWVKVDDAEGETQAVGVKAAGYTMAVPGEPPFSITMCKPEAAAITFDGNDVDMSQFRRERVARFTVPMSE</sequence>
<dbReference type="Gene3D" id="1.10.260.40">
    <property type="entry name" value="lambda repressor-like DNA-binding domains"/>
    <property type="match status" value="1"/>
</dbReference>
<dbReference type="SUPFAM" id="SSF47413">
    <property type="entry name" value="lambda repressor-like DNA-binding domains"/>
    <property type="match status" value="1"/>
</dbReference>
<evidence type="ECO:0000259" key="3">
    <source>
        <dbReference type="PROSITE" id="PS50943"/>
    </source>
</evidence>
<gene>
    <name evidence="4" type="ORF">CWI73_05580</name>
</gene>
<dbReference type="SMART" id="SM00530">
    <property type="entry name" value="HTH_XRE"/>
    <property type="match status" value="1"/>
</dbReference>
<feature type="compositionally biased region" description="Polar residues" evidence="1">
    <location>
        <begin position="154"/>
        <end position="172"/>
    </location>
</feature>
<feature type="compositionally biased region" description="Polar residues" evidence="1">
    <location>
        <begin position="17"/>
        <end position="27"/>
    </location>
</feature>
<protein>
    <submittedName>
        <fullName evidence="4">DUF4115 domain-containing protein</fullName>
    </submittedName>
</protein>
<dbReference type="InterPro" id="IPR050400">
    <property type="entry name" value="Bact_Cytoskel_RodZ"/>
</dbReference>
<feature type="compositionally biased region" description="Basic and acidic residues" evidence="1">
    <location>
        <begin position="262"/>
        <end position="276"/>
    </location>
</feature>
<dbReference type="InterPro" id="IPR001387">
    <property type="entry name" value="Cro/C1-type_HTH"/>
</dbReference>
<dbReference type="EMBL" id="PIQA01000003">
    <property type="protein sequence ID" value="RUO66751.1"/>
    <property type="molecule type" value="Genomic_DNA"/>
</dbReference>
<evidence type="ECO:0000256" key="1">
    <source>
        <dbReference type="SAM" id="MobiDB-lite"/>
    </source>
</evidence>
<evidence type="ECO:0000256" key="2">
    <source>
        <dbReference type="SAM" id="Phobius"/>
    </source>
</evidence>
<feature type="compositionally biased region" description="Low complexity" evidence="1">
    <location>
        <begin position="234"/>
        <end position="251"/>
    </location>
</feature>
<dbReference type="PANTHER" id="PTHR34475:SF1">
    <property type="entry name" value="CYTOSKELETON PROTEIN RODZ"/>
    <property type="match status" value="1"/>
</dbReference>